<dbReference type="InterPro" id="IPR015947">
    <property type="entry name" value="PUA-like_sf"/>
</dbReference>
<dbReference type="EMBL" id="JANBTW010000031">
    <property type="protein sequence ID" value="KAJ2677586.1"/>
    <property type="molecule type" value="Genomic_DNA"/>
</dbReference>
<dbReference type="PROSITE" id="PS51925">
    <property type="entry name" value="SWIB_MDM2"/>
    <property type="match status" value="1"/>
</dbReference>
<organism evidence="5 6">
    <name type="scientific">Coemansia spiralis</name>
    <dbReference type="NCBI Taxonomy" id="417178"/>
    <lineage>
        <taxon>Eukaryota</taxon>
        <taxon>Fungi</taxon>
        <taxon>Fungi incertae sedis</taxon>
        <taxon>Zoopagomycota</taxon>
        <taxon>Kickxellomycotina</taxon>
        <taxon>Kickxellomycetes</taxon>
        <taxon>Kickxellales</taxon>
        <taxon>Kickxellaceae</taxon>
        <taxon>Coemansia</taxon>
    </lineage>
</organism>
<dbReference type="Gene3D" id="3.30.780.10">
    <property type="entry name" value="SUI1-like domain"/>
    <property type="match status" value="1"/>
</dbReference>
<evidence type="ECO:0008006" key="7">
    <source>
        <dbReference type="Google" id="ProtNLM"/>
    </source>
</evidence>
<comment type="caution">
    <text evidence="5">The sequence shown here is derived from an EMBL/GenBank/DDBJ whole genome shotgun (WGS) entry which is preliminary data.</text>
</comment>
<dbReference type="InterPro" id="IPR036877">
    <property type="entry name" value="SUI1_dom_sf"/>
</dbReference>
<gene>
    <name evidence="5" type="ORF">GGI25_003106</name>
</gene>
<evidence type="ECO:0000256" key="1">
    <source>
        <dbReference type="ARBA" id="ARBA00010359"/>
    </source>
</evidence>
<dbReference type="InterPro" id="IPR058886">
    <property type="entry name" value="SWIB_eIF2D"/>
</dbReference>
<dbReference type="PANTHER" id="PTHR12217:SF4">
    <property type="entry name" value="EUKARYOTIC TRANSLATION INITIATION FACTOR 2D"/>
    <property type="match status" value="1"/>
</dbReference>
<feature type="compositionally biased region" description="Polar residues" evidence="2">
    <location>
        <begin position="375"/>
        <end position="387"/>
    </location>
</feature>
<dbReference type="InterPro" id="IPR039757">
    <property type="entry name" value="EIF2D"/>
</dbReference>
<dbReference type="SUPFAM" id="SSF88697">
    <property type="entry name" value="PUA domain-like"/>
    <property type="match status" value="1"/>
</dbReference>
<dbReference type="SUPFAM" id="SSF47592">
    <property type="entry name" value="SWIB/MDM2 domain"/>
    <property type="match status" value="1"/>
</dbReference>
<comment type="similarity">
    <text evidence="1">Belongs to the eIF2D family.</text>
</comment>
<feature type="region of interest" description="Disordered" evidence="2">
    <location>
        <begin position="18"/>
        <end position="37"/>
    </location>
</feature>
<dbReference type="AlphaFoldDB" id="A0A9W8KXY1"/>
<dbReference type="PANTHER" id="PTHR12217">
    <property type="entry name" value="EUKARYOTIC TRANSLATION INITIATION FACTOR 2D"/>
    <property type="match status" value="1"/>
</dbReference>
<proteinExistence type="inferred from homology"/>
<dbReference type="CDD" id="cd21156">
    <property type="entry name" value="PUA_eIF2d-like"/>
    <property type="match status" value="1"/>
</dbReference>
<dbReference type="Gene3D" id="3.10.400.20">
    <property type="match status" value="1"/>
</dbReference>
<dbReference type="Pfam" id="PF26291">
    <property type="entry name" value="SWIB_eIF2D"/>
    <property type="match status" value="1"/>
</dbReference>
<sequence>MARESRELFPEAWKHIELSTEDSGNANDSGEAGEVDEDKAANETSILTLASPVPGKLQVAKFVSHIGDKGEIFYSEAGDPLWLRVAASDSESTMLVPTVYTQWQFPALLPVLFTWPTVINKLVGGADLMVPGLVVPEGGLPNLKRGALVAICCPGNLAAQAVGVLTFDTRNIQSVSGAKGKAVLITHTYKDYLWEAGSKLELPIIVPEDEQAAEVTRRDVLSSSNANEDEQQIKGGGSANTEEHVLTAYTDDAAGDEKSSSIAPSEMDELLFRALKQVMATILDPENASPLLPIIASIVYSNYMVPNSPPEKEVDIKKSTYKKLAKFLKAAEKHGLIKLKDIRGETYIKSFNWSHQCLANYKPYRVSSAKKDSKNGSAQSNINSTTNAEDEQKQKPKQQKDNTSSSNSIDIVQLLKPTHALAPLFDDVGAQTETGYFTRQQARSVLEDYIKSHGLVASSNPQFVKLDHRLCDGLLKKEEYSKLVEFKRDKLHARLQETMTLYTQVLIPGKESKLRIGNPSSVDIVCERKAGNKVVTRVIGLEAYGIDPAAIAKELRTLCASSTTVDPVPGKKNAQSVLVQGHQVSAITRLLESKYKLPQRLLTTLDKTGKAKKSQ</sequence>
<dbReference type="InterPro" id="IPR039759">
    <property type="entry name" value="eIF2D_SUI1"/>
</dbReference>
<accession>A0A9W8KXY1</accession>
<dbReference type="Pfam" id="PF26292">
    <property type="entry name" value="PUA_elF2D"/>
    <property type="match status" value="1"/>
</dbReference>
<dbReference type="OrthoDB" id="199771at2759"/>
<dbReference type="PROSITE" id="PS50890">
    <property type="entry name" value="PUA"/>
    <property type="match status" value="1"/>
</dbReference>
<feature type="region of interest" description="Disordered" evidence="2">
    <location>
        <begin position="369"/>
        <end position="407"/>
    </location>
</feature>
<dbReference type="Pfam" id="PF25304">
    <property type="entry name" value="WHD_eIF2D"/>
    <property type="match status" value="1"/>
</dbReference>
<dbReference type="GO" id="GO:0003743">
    <property type="term" value="F:translation initiation factor activity"/>
    <property type="evidence" value="ECO:0007669"/>
    <property type="project" value="InterPro"/>
</dbReference>
<feature type="domain" description="DM2" evidence="4">
    <location>
        <begin position="413"/>
        <end position="498"/>
    </location>
</feature>
<dbReference type="GO" id="GO:0001731">
    <property type="term" value="P:formation of translation preinitiation complex"/>
    <property type="evidence" value="ECO:0007669"/>
    <property type="project" value="InterPro"/>
</dbReference>
<evidence type="ECO:0000259" key="4">
    <source>
        <dbReference type="PROSITE" id="PS51925"/>
    </source>
</evidence>
<evidence type="ECO:0000259" key="3">
    <source>
        <dbReference type="PROSITE" id="PS50296"/>
    </source>
</evidence>
<dbReference type="Proteomes" id="UP001151518">
    <property type="component" value="Unassembled WGS sequence"/>
</dbReference>
<dbReference type="InterPro" id="IPR057429">
    <property type="entry name" value="WH_eIF2D"/>
</dbReference>
<dbReference type="SUPFAM" id="SSF55159">
    <property type="entry name" value="eIF1-like"/>
    <property type="match status" value="1"/>
</dbReference>
<dbReference type="PROSITE" id="PS50296">
    <property type="entry name" value="SUI1"/>
    <property type="match status" value="1"/>
</dbReference>
<dbReference type="InterPro" id="IPR003121">
    <property type="entry name" value="SWIB_MDM2_domain"/>
</dbReference>
<feature type="compositionally biased region" description="Basic and acidic residues" evidence="2">
    <location>
        <begin position="390"/>
        <end position="400"/>
    </location>
</feature>
<name>A0A9W8KXY1_9FUNG</name>
<dbReference type="Pfam" id="PF01253">
    <property type="entry name" value="SUI1"/>
    <property type="match status" value="1"/>
</dbReference>
<dbReference type="InterPro" id="IPR001950">
    <property type="entry name" value="SUI1"/>
</dbReference>
<protein>
    <recommendedName>
        <fullName evidence="7">Eukaryotic translation initiation factor 2D</fullName>
    </recommendedName>
</protein>
<evidence type="ECO:0000313" key="6">
    <source>
        <dbReference type="Proteomes" id="UP001151518"/>
    </source>
</evidence>
<dbReference type="InterPro" id="IPR048248">
    <property type="entry name" value="PUA_eIF2d-like"/>
</dbReference>
<evidence type="ECO:0000256" key="2">
    <source>
        <dbReference type="SAM" id="MobiDB-lite"/>
    </source>
</evidence>
<evidence type="ECO:0000313" key="5">
    <source>
        <dbReference type="EMBL" id="KAJ2677586.1"/>
    </source>
</evidence>
<reference evidence="5" key="1">
    <citation type="submission" date="2022-07" db="EMBL/GenBank/DDBJ databases">
        <title>Phylogenomic reconstructions and comparative analyses of Kickxellomycotina fungi.</title>
        <authorList>
            <person name="Reynolds N.K."/>
            <person name="Stajich J.E."/>
            <person name="Barry K."/>
            <person name="Grigoriev I.V."/>
            <person name="Crous P."/>
            <person name="Smith M.E."/>
        </authorList>
    </citation>
    <scope>NUCLEOTIDE SEQUENCE</scope>
    <source>
        <strain evidence="5">NRRL 3115</strain>
    </source>
</reference>
<feature type="region of interest" description="Disordered" evidence="2">
    <location>
        <begin position="215"/>
        <end position="241"/>
    </location>
</feature>
<dbReference type="InterPro" id="IPR036885">
    <property type="entry name" value="SWIB_MDM2_dom_sf"/>
</dbReference>
<dbReference type="CDD" id="cd11608">
    <property type="entry name" value="eIF2D_C"/>
    <property type="match status" value="1"/>
</dbReference>
<feature type="domain" description="SUI1" evidence="3">
    <location>
        <begin position="522"/>
        <end position="595"/>
    </location>
</feature>